<keyword evidence="2" id="KW-1185">Reference proteome</keyword>
<dbReference type="EMBL" id="LAYC01000003">
    <property type="protein sequence ID" value="KYK55323.1"/>
    <property type="molecule type" value="Genomic_DNA"/>
</dbReference>
<proteinExistence type="predicted"/>
<gene>
    <name evidence="1" type="ORF">DCS_07286</name>
</gene>
<dbReference type="Proteomes" id="UP000076580">
    <property type="component" value="Chromosome 03"/>
</dbReference>
<evidence type="ECO:0000313" key="2">
    <source>
        <dbReference type="Proteomes" id="UP000076580"/>
    </source>
</evidence>
<reference evidence="1 2" key="1">
    <citation type="journal article" date="2016" name="Sci. Rep.">
        <title>Insights into Adaptations to a Near-Obligate Nematode Endoparasitic Lifestyle from the Finished Genome of Drechmeria coniospora.</title>
        <authorList>
            <person name="Zhang L."/>
            <person name="Zhou Z."/>
            <person name="Guo Q."/>
            <person name="Fokkens L."/>
            <person name="Miskei M."/>
            <person name="Pocsi I."/>
            <person name="Zhang W."/>
            <person name="Chen M."/>
            <person name="Wang L."/>
            <person name="Sun Y."/>
            <person name="Donzelli B.G."/>
            <person name="Gibson D.M."/>
            <person name="Nelson D.R."/>
            <person name="Luo J.G."/>
            <person name="Rep M."/>
            <person name="Liu H."/>
            <person name="Yang S."/>
            <person name="Wang J."/>
            <person name="Krasnoff S.B."/>
            <person name="Xu Y."/>
            <person name="Molnar I."/>
            <person name="Lin M."/>
        </authorList>
    </citation>
    <scope>NUCLEOTIDE SEQUENCE [LARGE SCALE GENOMIC DNA]</scope>
    <source>
        <strain evidence="1 2">ARSEF 6962</strain>
    </source>
</reference>
<comment type="caution">
    <text evidence="1">The sequence shown here is derived from an EMBL/GenBank/DDBJ whole genome shotgun (WGS) entry which is preliminary data.</text>
</comment>
<dbReference type="STRING" id="98403.A0A151GE18"/>
<dbReference type="GeneID" id="63719929"/>
<evidence type="ECO:0008006" key="3">
    <source>
        <dbReference type="Google" id="ProtNLM"/>
    </source>
</evidence>
<sequence>MADADPIALQLPSKYASGGPTVASTSAPSLEWLARTWTVTHSTLSMWRSARNVRISYKPLPPRSDGRQRIDDRVEYEPSSETGVCKTVEGVDMQAEAGRGQAWDWRGKSWLFFVTSHWELLGWGEETTADGQTERWAVTWFAPTIFTKEGLDIYCDRREGLSEATYARVYRALENMDAAHVAAMVATHMRPVEIKLPWTEKPAR</sequence>
<dbReference type="RefSeq" id="XP_040654675.1">
    <property type="nucleotide sequence ID" value="XM_040804571.1"/>
</dbReference>
<dbReference type="AlphaFoldDB" id="A0A151GE18"/>
<organism evidence="1 2">
    <name type="scientific">Drechmeria coniospora</name>
    <name type="common">Nematophagous fungus</name>
    <name type="synonym">Meria coniospora</name>
    <dbReference type="NCBI Taxonomy" id="98403"/>
    <lineage>
        <taxon>Eukaryota</taxon>
        <taxon>Fungi</taxon>
        <taxon>Dikarya</taxon>
        <taxon>Ascomycota</taxon>
        <taxon>Pezizomycotina</taxon>
        <taxon>Sordariomycetes</taxon>
        <taxon>Hypocreomycetidae</taxon>
        <taxon>Hypocreales</taxon>
        <taxon>Ophiocordycipitaceae</taxon>
        <taxon>Drechmeria</taxon>
    </lineage>
</organism>
<evidence type="ECO:0000313" key="1">
    <source>
        <dbReference type="EMBL" id="KYK55323.1"/>
    </source>
</evidence>
<protein>
    <recommendedName>
        <fullName evidence="3">Histidinolphosphatase-like protein</fullName>
    </recommendedName>
</protein>
<dbReference type="InParanoid" id="A0A151GE18"/>
<accession>A0A151GE18</accession>
<name>A0A151GE18_DRECN</name>